<proteinExistence type="predicted"/>
<dbReference type="Proteomes" id="UP000001591">
    <property type="component" value="Chromosome"/>
</dbReference>
<keyword evidence="3" id="KW-1185">Reference proteome</keyword>
<dbReference type="Pfam" id="PF03929">
    <property type="entry name" value="PepSY_TM"/>
    <property type="match status" value="1"/>
</dbReference>
<protein>
    <submittedName>
        <fullName evidence="2">PepSY-associated TM helix, putative</fullName>
    </submittedName>
</protein>
<feature type="transmembrane region" description="Helical" evidence="1">
    <location>
        <begin position="215"/>
        <end position="234"/>
    </location>
</feature>
<name>B6IXX8_RHOCS</name>
<dbReference type="HOGENOM" id="CLU_031962_4_2_5"/>
<dbReference type="InterPro" id="IPR005625">
    <property type="entry name" value="PepSY-ass_TM"/>
</dbReference>
<keyword evidence="1" id="KW-0472">Membrane</keyword>
<dbReference type="AlphaFoldDB" id="B6IXX8"/>
<keyword evidence="1" id="KW-1133">Transmembrane helix</keyword>
<feature type="transmembrane region" description="Helical" evidence="1">
    <location>
        <begin position="360"/>
        <end position="381"/>
    </location>
</feature>
<evidence type="ECO:0000256" key="1">
    <source>
        <dbReference type="SAM" id="Phobius"/>
    </source>
</evidence>
<dbReference type="KEGG" id="rce:RC1_3809"/>
<reference evidence="2 3" key="1">
    <citation type="journal article" date="2010" name="BMC Genomics">
        <title>Metabolic flexibility revealed in the genome of the cyst-forming alpha-1 proteobacterium Rhodospirillum centenum.</title>
        <authorList>
            <person name="Lu Y.K."/>
            <person name="Marden J."/>
            <person name="Han M."/>
            <person name="Swingley W.D."/>
            <person name="Mastrian S.D."/>
            <person name="Chowdhury S.R."/>
            <person name="Hao J."/>
            <person name="Helmy T."/>
            <person name="Kim S."/>
            <person name="Kurdoglu A.A."/>
            <person name="Matthies H.J."/>
            <person name="Rollo D."/>
            <person name="Stothard P."/>
            <person name="Blankenship R.E."/>
            <person name="Bauer C.E."/>
            <person name="Touchman J.W."/>
        </authorList>
    </citation>
    <scope>NUCLEOTIDE SEQUENCE [LARGE SCALE GENOMIC DNA]</scope>
    <source>
        <strain evidence="3">ATCC 51521 / SW</strain>
    </source>
</reference>
<dbReference type="EMBL" id="CP000613">
    <property type="protein sequence ID" value="ACJ01152.1"/>
    <property type="molecule type" value="Genomic_DNA"/>
</dbReference>
<accession>B6IXX8</accession>
<keyword evidence="1" id="KW-0812">Transmembrane</keyword>
<dbReference type="STRING" id="414684.RC1_3809"/>
<dbReference type="PANTHER" id="PTHR34219:SF5">
    <property type="entry name" value="BLR4505 PROTEIN"/>
    <property type="match status" value="1"/>
</dbReference>
<dbReference type="RefSeq" id="WP_012568925.1">
    <property type="nucleotide sequence ID" value="NC_011420.2"/>
</dbReference>
<organism evidence="2 3">
    <name type="scientific">Rhodospirillum centenum (strain ATCC 51521 / SW)</name>
    <dbReference type="NCBI Taxonomy" id="414684"/>
    <lineage>
        <taxon>Bacteria</taxon>
        <taxon>Pseudomonadati</taxon>
        <taxon>Pseudomonadota</taxon>
        <taxon>Alphaproteobacteria</taxon>
        <taxon>Rhodospirillales</taxon>
        <taxon>Rhodospirillaceae</taxon>
        <taxon>Rhodospirillum</taxon>
    </lineage>
</organism>
<evidence type="ECO:0000313" key="2">
    <source>
        <dbReference type="EMBL" id="ACJ01152.1"/>
    </source>
</evidence>
<dbReference type="PANTHER" id="PTHR34219">
    <property type="entry name" value="IRON-REGULATED INNER MEMBRANE PROTEIN-RELATED"/>
    <property type="match status" value="1"/>
</dbReference>
<dbReference type="eggNOG" id="COG3182">
    <property type="taxonomic scope" value="Bacteria"/>
</dbReference>
<sequence length="384" mass="42356">MPAPPTETRPPPPAGRRWRSLLRAGHRWFGLAGALWLILMSLTGSAIVFYGELDRWLNPDLWTVPASEVAAPLDRAVERAGEALPGFAPRFIDLPDAPDDAVMMTGTVAQDGAAARSVQVFTDPRDGTVLGWRFFETVAFDRRHLMTMLYDLHLDLMLGPAMTWFLGLVALLWIADHAAALVLAFPVAAKWQASFRVGGPRGSLRRLFDLHRAKGVWLFPVTLVLAVSSLALTWHEEVRWAARLVVPVSERLHLSFPDRPAEAHAMRPPVGIDAALAVAGTRSGARIDSIVVLSRKGVYGVRAFDERDMDGYGRLWIYVSMQDGAILGQRHDRGEGPGDAFFAWQYPLHSGKGLGLPGRIVVLVAGLATVALCVTGLWLWWRRR</sequence>
<gene>
    <name evidence="2" type="ordered locus">RC1_3809</name>
</gene>
<evidence type="ECO:0000313" key="3">
    <source>
        <dbReference type="Proteomes" id="UP000001591"/>
    </source>
</evidence>
<feature type="transmembrane region" description="Helical" evidence="1">
    <location>
        <begin position="28"/>
        <end position="51"/>
    </location>
</feature>
<feature type="transmembrane region" description="Helical" evidence="1">
    <location>
        <begin position="164"/>
        <end position="188"/>
    </location>
</feature>